<keyword evidence="1" id="KW-0472">Membrane</keyword>
<evidence type="ECO:0000313" key="3">
    <source>
        <dbReference type="Proteomes" id="UP001500220"/>
    </source>
</evidence>
<dbReference type="RefSeq" id="WP_346073505.1">
    <property type="nucleotide sequence ID" value="NZ_BAAAHC010000013.1"/>
</dbReference>
<feature type="transmembrane region" description="Helical" evidence="1">
    <location>
        <begin position="409"/>
        <end position="431"/>
    </location>
</feature>
<proteinExistence type="predicted"/>
<protein>
    <submittedName>
        <fullName evidence="2">Uncharacterized protein</fullName>
    </submittedName>
</protein>
<evidence type="ECO:0000313" key="2">
    <source>
        <dbReference type="EMBL" id="GAA0528188.1"/>
    </source>
</evidence>
<keyword evidence="1" id="KW-1133">Transmembrane helix</keyword>
<dbReference type="EMBL" id="BAAAHC010000013">
    <property type="protein sequence ID" value="GAA0528188.1"/>
    <property type="molecule type" value="Genomic_DNA"/>
</dbReference>
<feature type="transmembrane region" description="Helical" evidence="1">
    <location>
        <begin position="384"/>
        <end position="403"/>
    </location>
</feature>
<feature type="transmembrane region" description="Helical" evidence="1">
    <location>
        <begin position="245"/>
        <end position="265"/>
    </location>
</feature>
<sequence>MSERDAATTNTAGPGATVGIQAEEVHNSTVYQVLPDAPPHQKYALGVRFLEDGLPTQARKHIAEAIAHEYDNAEVRFHWMLAMLSKRSHRDLTPAERAQLEDQANVLHKYPDNEWKRALEAICELLDSQLGAQDDPALALEKLHALPSRQRDKIIRHLDLVLTGGVKDGLWAEARQAAEDARLSADRLDRVWAYFELDPIRPRARKPAEEATTFADRLRAVLWSCLFAVAVGHLGWLVVVHASPLPILAYLVALVAGYVGARNGLEWRYRTERLHAKDRDYFGHSRINRAPEGGFANRVDHSFTYYFTKYAPKGANRDAWLAETAGIRNTLRDEIVELYREERVKIGQVNWLIRYLARDVRDRWEAGTLLEYRERYRTRPSTKLWCFLSLAALIAATVKVIDAAAQEDLLAAVIATLVALLSGRFATMQWLQIASERRRFADEYREHDEQLELRHAEYLRWKNKLDSTRPSEGEMETWLTCDKTMILDVALRHYRLAWRDIIAHAFLQTPARYYKRARVSGGPWRYSKYDIRLFLITHDGVREVATELDFERGSRNGEERNNFRFDAVSSVHVASTGGSSYTLELTLMNGPTRNIRVIDLNMEASDPAEDTSEFIRINLDSAGFAHTLHILEGIAAEGKNWIDRTPHVIGNSRDLLTGVDWGSREQAL</sequence>
<evidence type="ECO:0000256" key="1">
    <source>
        <dbReference type="SAM" id="Phobius"/>
    </source>
</evidence>
<dbReference type="Proteomes" id="UP001500220">
    <property type="component" value="Unassembled WGS sequence"/>
</dbReference>
<gene>
    <name evidence="2" type="ORF">GCM10009545_33140</name>
</gene>
<comment type="caution">
    <text evidence="2">The sequence shown here is derived from an EMBL/GenBank/DDBJ whole genome shotgun (WGS) entry which is preliminary data.</text>
</comment>
<keyword evidence="1" id="KW-0812">Transmembrane</keyword>
<reference evidence="2 3" key="1">
    <citation type="journal article" date="2019" name="Int. J. Syst. Evol. Microbiol.">
        <title>The Global Catalogue of Microorganisms (GCM) 10K type strain sequencing project: providing services to taxonomists for standard genome sequencing and annotation.</title>
        <authorList>
            <consortium name="The Broad Institute Genomics Platform"/>
            <consortium name="The Broad Institute Genome Sequencing Center for Infectious Disease"/>
            <person name="Wu L."/>
            <person name="Ma J."/>
        </authorList>
    </citation>
    <scope>NUCLEOTIDE SEQUENCE [LARGE SCALE GENOMIC DNA]</scope>
    <source>
        <strain evidence="2 3">JCM 10664</strain>
    </source>
</reference>
<name>A0ABN1CWT9_9PSEU</name>
<keyword evidence="3" id="KW-1185">Reference proteome</keyword>
<organism evidence="2 3">
    <name type="scientific">Saccharopolyspora thermophila</name>
    <dbReference type="NCBI Taxonomy" id="89367"/>
    <lineage>
        <taxon>Bacteria</taxon>
        <taxon>Bacillati</taxon>
        <taxon>Actinomycetota</taxon>
        <taxon>Actinomycetes</taxon>
        <taxon>Pseudonocardiales</taxon>
        <taxon>Pseudonocardiaceae</taxon>
        <taxon>Saccharopolyspora</taxon>
    </lineage>
</organism>
<feature type="transmembrane region" description="Helical" evidence="1">
    <location>
        <begin position="220"/>
        <end position="239"/>
    </location>
</feature>
<accession>A0ABN1CWT9</accession>